<evidence type="ECO:0000313" key="2">
    <source>
        <dbReference type="Proteomes" id="UP000233551"/>
    </source>
</evidence>
<protein>
    <submittedName>
        <fullName evidence="1">Uncharacterized protein</fullName>
    </submittedName>
</protein>
<dbReference type="AlphaFoldDB" id="A0A2I0KRS6"/>
<dbReference type="Proteomes" id="UP000233551">
    <property type="component" value="Unassembled WGS sequence"/>
</dbReference>
<accession>A0A2I0KRS6</accession>
<keyword evidence="2" id="KW-1185">Reference proteome</keyword>
<sequence>MLVRSVGILDARIMSQSVVVVVIANRDVDKSISVDLREGGRGVDPRSRRRSEVAFVWDPGCCRPNSGRLPSSSRYCRLSGRSKVSSTQMEAGSGRIQEIRSVFDFEGNRVELCLQEGNQVCEGEAGHWNRTIDGTRVWMEGGNFEIRVTSVRIV</sequence>
<proteinExistence type="predicted"/>
<gene>
    <name evidence="1" type="ORF">CRG98_008367</name>
</gene>
<organism evidence="1 2">
    <name type="scientific">Punica granatum</name>
    <name type="common">Pomegranate</name>
    <dbReference type="NCBI Taxonomy" id="22663"/>
    <lineage>
        <taxon>Eukaryota</taxon>
        <taxon>Viridiplantae</taxon>
        <taxon>Streptophyta</taxon>
        <taxon>Embryophyta</taxon>
        <taxon>Tracheophyta</taxon>
        <taxon>Spermatophyta</taxon>
        <taxon>Magnoliopsida</taxon>
        <taxon>eudicotyledons</taxon>
        <taxon>Gunneridae</taxon>
        <taxon>Pentapetalae</taxon>
        <taxon>rosids</taxon>
        <taxon>malvids</taxon>
        <taxon>Myrtales</taxon>
        <taxon>Lythraceae</taxon>
        <taxon>Punica</taxon>
    </lineage>
</organism>
<dbReference type="EMBL" id="PGOL01000387">
    <property type="protein sequence ID" value="PKI71192.1"/>
    <property type="molecule type" value="Genomic_DNA"/>
</dbReference>
<name>A0A2I0KRS6_PUNGR</name>
<evidence type="ECO:0000313" key="1">
    <source>
        <dbReference type="EMBL" id="PKI71192.1"/>
    </source>
</evidence>
<comment type="caution">
    <text evidence="1">The sequence shown here is derived from an EMBL/GenBank/DDBJ whole genome shotgun (WGS) entry which is preliminary data.</text>
</comment>
<reference evidence="1 2" key="1">
    <citation type="submission" date="2017-11" db="EMBL/GenBank/DDBJ databases">
        <title>De-novo sequencing of pomegranate (Punica granatum L.) genome.</title>
        <authorList>
            <person name="Akparov Z."/>
            <person name="Amiraslanov A."/>
            <person name="Hajiyeva S."/>
            <person name="Abbasov M."/>
            <person name="Kaur K."/>
            <person name="Hamwieh A."/>
            <person name="Solovyev V."/>
            <person name="Salamov A."/>
            <person name="Braich B."/>
            <person name="Kosarev P."/>
            <person name="Mahmoud A."/>
            <person name="Hajiyev E."/>
            <person name="Babayeva S."/>
            <person name="Izzatullayeva V."/>
            <person name="Mammadov A."/>
            <person name="Mammadov A."/>
            <person name="Sharifova S."/>
            <person name="Ojaghi J."/>
            <person name="Eynullazada K."/>
            <person name="Bayramov B."/>
            <person name="Abdulazimova A."/>
            <person name="Shahmuradov I."/>
        </authorList>
    </citation>
    <scope>NUCLEOTIDE SEQUENCE [LARGE SCALE GENOMIC DNA]</scope>
    <source>
        <strain evidence="2">cv. AG2017</strain>
        <tissue evidence="1">Leaf</tissue>
    </source>
</reference>